<comment type="similarity">
    <text evidence="1">Belongs to the universal ribosomal protein uL22 family.</text>
</comment>
<organism evidence="6">
    <name type="scientific">marine sediment metagenome</name>
    <dbReference type="NCBI Taxonomy" id="412755"/>
    <lineage>
        <taxon>unclassified sequences</taxon>
        <taxon>metagenomes</taxon>
        <taxon>ecological metagenomes</taxon>
    </lineage>
</organism>
<dbReference type="InterPro" id="IPR001063">
    <property type="entry name" value="Ribosomal_uL22"/>
</dbReference>
<gene>
    <name evidence="6" type="ORF">LCGC14_1221390</name>
</gene>
<keyword evidence="3" id="KW-0694">RNA-binding</keyword>
<dbReference type="GO" id="GO:0003735">
    <property type="term" value="F:structural constituent of ribosome"/>
    <property type="evidence" value="ECO:0007669"/>
    <property type="project" value="InterPro"/>
</dbReference>
<dbReference type="AlphaFoldDB" id="A0A0F9PFM6"/>
<dbReference type="Gene3D" id="3.90.470.10">
    <property type="entry name" value="Ribosomal protein L22/L17"/>
    <property type="match status" value="1"/>
</dbReference>
<sequence>MEEQDIISRAVIKYIRIAPLKCRLVADLIRERYVGEALTILRFSKKRKASSIVEKVLKSAIANAQQKAPNIDVDNLYISRISVNQGPQMKRFRARAMGRAARILKRTSHVLISLEERKGRA</sequence>
<reference evidence="6" key="1">
    <citation type="journal article" date="2015" name="Nature">
        <title>Complex archaea that bridge the gap between prokaryotes and eukaryotes.</title>
        <authorList>
            <person name="Spang A."/>
            <person name="Saw J.H."/>
            <person name="Jorgensen S.L."/>
            <person name="Zaremba-Niedzwiedzka K."/>
            <person name="Martijn J."/>
            <person name="Lind A.E."/>
            <person name="van Eijk R."/>
            <person name="Schleper C."/>
            <person name="Guy L."/>
            <person name="Ettema T.J."/>
        </authorList>
    </citation>
    <scope>NUCLEOTIDE SEQUENCE</scope>
</reference>
<evidence type="ECO:0008006" key="7">
    <source>
        <dbReference type="Google" id="ProtNLM"/>
    </source>
</evidence>
<evidence type="ECO:0000256" key="3">
    <source>
        <dbReference type="ARBA" id="ARBA00022884"/>
    </source>
</evidence>
<dbReference type="GO" id="GO:0006412">
    <property type="term" value="P:translation"/>
    <property type="evidence" value="ECO:0007669"/>
    <property type="project" value="InterPro"/>
</dbReference>
<dbReference type="GO" id="GO:0019843">
    <property type="term" value="F:rRNA binding"/>
    <property type="evidence" value="ECO:0007669"/>
    <property type="project" value="UniProtKB-KW"/>
</dbReference>
<dbReference type="GO" id="GO:0022625">
    <property type="term" value="C:cytosolic large ribosomal subunit"/>
    <property type="evidence" value="ECO:0007669"/>
    <property type="project" value="TreeGrafter"/>
</dbReference>
<evidence type="ECO:0000256" key="5">
    <source>
        <dbReference type="ARBA" id="ARBA00023274"/>
    </source>
</evidence>
<name>A0A0F9PFM6_9ZZZZ</name>
<dbReference type="InterPro" id="IPR047867">
    <property type="entry name" value="Ribosomal_uL22_bac/org-type"/>
</dbReference>
<dbReference type="NCBIfam" id="TIGR01044">
    <property type="entry name" value="rplV_bact"/>
    <property type="match status" value="1"/>
</dbReference>
<dbReference type="InterPro" id="IPR005727">
    <property type="entry name" value="Ribosomal_uL22_bac/chlpt-type"/>
</dbReference>
<dbReference type="PANTHER" id="PTHR13501">
    <property type="entry name" value="CHLOROPLAST 50S RIBOSOMAL PROTEIN L22-RELATED"/>
    <property type="match status" value="1"/>
</dbReference>
<keyword evidence="2" id="KW-0699">rRNA-binding</keyword>
<evidence type="ECO:0000256" key="4">
    <source>
        <dbReference type="ARBA" id="ARBA00022980"/>
    </source>
</evidence>
<evidence type="ECO:0000256" key="1">
    <source>
        <dbReference type="ARBA" id="ARBA00009451"/>
    </source>
</evidence>
<accession>A0A0F9PFM6</accession>
<dbReference type="PROSITE" id="PS00464">
    <property type="entry name" value="RIBOSOMAL_L22"/>
    <property type="match status" value="1"/>
</dbReference>
<dbReference type="Pfam" id="PF00237">
    <property type="entry name" value="Ribosomal_L22"/>
    <property type="match status" value="1"/>
</dbReference>
<dbReference type="InterPro" id="IPR018260">
    <property type="entry name" value="Ribosomal_uL22_CS"/>
</dbReference>
<proteinExistence type="inferred from homology"/>
<evidence type="ECO:0000313" key="6">
    <source>
        <dbReference type="EMBL" id="KKM92142.1"/>
    </source>
</evidence>
<comment type="caution">
    <text evidence="6">The sequence shown here is derived from an EMBL/GenBank/DDBJ whole genome shotgun (WGS) entry which is preliminary data.</text>
</comment>
<keyword evidence="5" id="KW-0687">Ribonucleoprotein</keyword>
<dbReference type="EMBL" id="LAZR01006434">
    <property type="protein sequence ID" value="KKM92142.1"/>
    <property type="molecule type" value="Genomic_DNA"/>
</dbReference>
<dbReference type="CDD" id="cd00336">
    <property type="entry name" value="Ribosomal_L22"/>
    <property type="match status" value="1"/>
</dbReference>
<evidence type="ECO:0000256" key="2">
    <source>
        <dbReference type="ARBA" id="ARBA00022730"/>
    </source>
</evidence>
<keyword evidence="4" id="KW-0689">Ribosomal protein</keyword>
<protein>
    <recommendedName>
        <fullName evidence="7">50S ribosomal protein L22</fullName>
    </recommendedName>
</protein>
<dbReference type="SUPFAM" id="SSF54843">
    <property type="entry name" value="Ribosomal protein L22"/>
    <property type="match status" value="1"/>
</dbReference>
<dbReference type="InterPro" id="IPR036394">
    <property type="entry name" value="Ribosomal_uL22_sf"/>
</dbReference>
<dbReference type="HAMAP" id="MF_01331_B">
    <property type="entry name" value="Ribosomal_uL22_B"/>
    <property type="match status" value="1"/>
</dbReference>
<dbReference type="PANTHER" id="PTHR13501:SF8">
    <property type="entry name" value="LARGE RIBOSOMAL SUBUNIT PROTEIN UL22M"/>
    <property type="match status" value="1"/>
</dbReference>